<evidence type="ECO:0000313" key="3">
    <source>
        <dbReference type="Proteomes" id="UP000717696"/>
    </source>
</evidence>
<gene>
    <name evidence="2" type="ORF">B0J13DRAFT_586445</name>
</gene>
<comment type="caution">
    <text evidence="2">The sequence shown here is derived from an EMBL/GenBank/DDBJ whole genome shotgun (WGS) entry which is preliminary data.</text>
</comment>
<evidence type="ECO:0000313" key="2">
    <source>
        <dbReference type="EMBL" id="KAH7139935.1"/>
    </source>
</evidence>
<reference evidence="2" key="1">
    <citation type="journal article" date="2021" name="Nat. Commun.">
        <title>Genetic determinants of endophytism in the Arabidopsis root mycobiome.</title>
        <authorList>
            <person name="Mesny F."/>
            <person name="Miyauchi S."/>
            <person name="Thiergart T."/>
            <person name="Pickel B."/>
            <person name="Atanasova L."/>
            <person name="Karlsson M."/>
            <person name="Huettel B."/>
            <person name="Barry K.W."/>
            <person name="Haridas S."/>
            <person name="Chen C."/>
            <person name="Bauer D."/>
            <person name="Andreopoulos W."/>
            <person name="Pangilinan J."/>
            <person name="LaButti K."/>
            <person name="Riley R."/>
            <person name="Lipzen A."/>
            <person name="Clum A."/>
            <person name="Drula E."/>
            <person name="Henrissat B."/>
            <person name="Kohler A."/>
            <person name="Grigoriev I.V."/>
            <person name="Martin F.M."/>
            <person name="Hacquard S."/>
        </authorList>
    </citation>
    <scope>NUCLEOTIDE SEQUENCE</scope>
    <source>
        <strain evidence="2">MPI-CAGE-AT-0021</strain>
    </source>
</reference>
<protein>
    <submittedName>
        <fullName evidence="2">Tryptophan synthase beta subunit-like PLP-dependent enzyme</fullName>
    </submittedName>
</protein>
<dbReference type="InterPro" id="IPR036052">
    <property type="entry name" value="TrpB-like_PALP_sf"/>
</dbReference>
<dbReference type="OrthoDB" id="10259545at2759"/>
<name>A0A9P9EKN3_9HYPO</name>
<organism evidence="2 3">
    <name type="scientific">Dactylonectria estremocensis</name>
    <dbReference type="NCBI Taxonomy" id="1079267"/>
    <lineage>
        <taxon>Eukaryota</taxon>
        <taxon>Fungi</taxon>
        <taxon>Dikarya</taxon>
        <taxon>Ascomycota</taxon>
        <taxon>Pezizomycotina</taxon>
        <taxon>Sordariomycetes</taxon>
        <taxon>Hypocreomycetidae</taxon>
        <taxon>Hypocreales</taxon>
        <taxon>Nectriaceae</taxon>
        <taxon>Dactylonectria</taxon>
    </lineage>
</organism>
<dbReference type="Pfam" id="PF00291">
    <property type="entry name" value="PALP"/>
    <property type="match status" value="1"/>
</dbReference>
<keyword evidence="3" id="KW-1185">Reference proteome</keyword>
<proteinExistence type="predicted"/>
<dbReference type="EMBL" id="JAGMUU010000014">
    <property type="protein sequence ID" value="KAH7139935.1"/>
    <property type="molecule type" value="Genomic_DNA"/>
</dbReference>
<dbReference type="InterPro" id="IPR001926">
    <property type="entry name" value="TrpB-like_PALP"/>
</dbReference>
<accession>A0A9P9EKN3</accession>
<dbReference type="Gene3D" id="3.40.50.1100">
    <property type="match status" value="3"/>
</dbReference>
<dbReference type="Proteomes" id="UP000717696">
    <property type="component" value="Unassembled WGS sequence"/>
</dbReference>
<sequence length="273" mass="29315">MSETLLFDVAPLLPSCLTTLSSISSDPPGSFANVFLKLEYFNPIGSYKDRMTKSIEETEKRGGLKAGITMVEARSGGTGSSLALICAAKGLSLPTMRAFSTQVDIIQSPSGKIHADLIPSIIRRVAEHLKDPQMYWTDQSNNRDAFVEYQLLGSELTDQFPNGTDAFCGAFGTAGMVMGVADSWNRHIEGIGISIVPPLLNKDLVICRRLAKEESLLVGTSMGLNVVGALGLAKELSSGKTVATVACNTGLKDIMAICSPRLEIPAMDRRRVM</sequence>
<dbReference type="SUPFAM" id="SSF53686">
    <property type="entry name" value="Tryptophan synthase beta subunit-like PLP-dependent enzymes"/>
    <property type="match status" value="1"/>
</dbReference>
<dbReference type="InterPro" id="IPR050214">
    <property type="entry name" value="Cys_Synth/Cystath_Beta-Synth"/>
</dbReference>
<dbReference type="AlphaFoldDB" id="A0A9P9EKN3"/>
<feature type="domain" description="Tryptophan synthase beta chain-like PALP" evidence="1">
    <location>
        <begin position="32"/>
        <end position="196"/>
    </location>
</feature>
<dbReference type="PANTHER" id="PTHR10314">
    <property type="entry name" value="CYSTATHIONINE BETA-SYNTHASE"/>
    <property type="match status" value="1"/>
</dbReference>
<evidence type="ECO:0000259" key="1">
    <source>
        <dbReference type="Pfam" id="PF00291"/>
    </source>
</evidence>